<dbReference type="Gene3D" id="3.40.309.10">
    <property type="entry name" value="Aldehyde Dehydrogenase, Chain A, domain 2"/>
    <property type="match status" value="1"/>
</dbReference>
<dbReference type="InterPro" id="IPR029510">
    <property type="entry name" value="Ald_DH_CS_GLU"/>
</dbReference>
<protein>
    <submittedName>
        <fullName evidence="6">Succinate semialdehyde dehydrogenase</fullName>
    </submittedName>
</protein>
<dbReference type="CDD" id="cd07103">
    <property type="entry name" value="ALDH_F5_SSADH_GabD"/>
    <property type="match status" value="1"/>
</dbReference>
<dbReference type="FunCoup" id="A0A3N1GWE7">
    <property type="interactions" value="132"/>
</dbReference>
<evidence type="ECO:0000256" key="2">
    <source>
        <dbReference type="ARBA" id="ARBA00023002"/>
    </source>
</evidence>
<evidence type="ECO:0000259" key="5">
    <source>
        <dbReference type="Pfam" id="PF00171"/>
    </source>
</evidence>
<evidence type="ECO:0000313" key="6">
    <source>
        <dbReference type="EMBL" id="ROP34558.1"/>
    </source>
</evidence>
<comment type="caution">
    <text evidence="6">The sequence shown here is derived from an EMBL/GenBank/DDBJ whole genome shotgun (WGS) entry which is preliminary data.</text>
</comment>
<dbReference type="PANTHER" id="PTHR43353:SF5">
    <property type="entry name" value="SUCCINATE-SEMIALDEHYDE DEHYDROGENASE, MITOCHONDRIAL"/>
    <property type="match status" value="1"/>
</dbReference>
<dbReference type="EMBL" id="RJKN01000006">
    <property type="protein sequence ID" value="ROP34558.1"/>
    <property type="molecule type" value="Genomic_DNA"/>
</dbReference>
<dbReference type="GO" id="GO:0009450">
    <property type="term" value="P:gamma-aminobutyric acid catabolic process"/>
    <property type="evidence" value="ECO:0007669"/>
    <property type="project" value="TreeGrafter"/>
</dbReference>
<dbReference type="FunFam" id="3.40.605.10:FF:000063">
    <property type="entry name" value="Succinate-semialdehyde dehydrogenase, mitochondrial"/>
    <property type="match status" value="1"/>
</dbReference>
<dbReference type="Gene3D" id="3.40.605.10">
    <property type="entry name" value="Aldehyde Dehydrogenase, Chain A, domain 1"/>
    <property type="match status" value="1"/>
</dbReference>
<organism evidence="6 7">
    <name type="scientific">Pseudokineococcus lusitanus</name>
    <dbReference type="NCBI Taxonomy" id="763993"/>
    <lineage>
        <taxon>Bacteria</taxon>
        <taxon>Bacillati</taxon>
        <taxon>Actinomycetota</taxon>
        <taxon>Actinomycetes</taxon>
        <taxon>Kineosporiales</taxon>
        <taxon>Kineosporiaceae</taxon>
        <taxon>Pseudokineococcus</taxon>
    </lineage>
</organism>
<sequence>MTTVERGPVTSEQAARESKLLAGVPTDLLVGGRWVPSSSEERFAVEDPATGLELTTVADAGVEDGAAALDAAVAAQATWGRTAPRERAEVLRRAFDAVVARTDDLALLMTLEMGKSLAESRGEVTYGAEFLRWASEQAAHVAGRYLPAPDGKQRVLVAKKPAGPCLLITPWNFPLAMATRKIAPALAAGCTVVLKPAAETPLTALLFAQVLQEAGVPDGVVNVVPCTRAGDVTGPLIADPRLRKLSFTGSTAVGKQLLKQAADGVLRTSMELGGNAPFLVFEDADLDAAVEGAMLAKLRNGGEACTSANRFYVHSAVAEDFSRRLAERVAAVKVSRGTEDGAQVGPLINEKGRSKVADLVDDAVSRGARVLTGGSRVEGPGYFYAPTVLADVALGSRLLAEEIFGPVAPVATFDTEDEAVALANDTEYGLVAYAYTGSTARALRLVERLETGMLGINTGVISNPAAPFGGVKQSGIGREGGEEGIEEYLETVYAGIADPWG</sequence>
<gene>
    <name evidence="6" type="ORF">EDC03_2372</name>
</gene>
<dbReference type="InterPro" id="IPR050740">
    <property type="entry name" value="Aldehyde_DH_Superfamily"/>
</dbReference>
<dbReference type="Proteomes" id="UP000276232">
    <property type="component" value="Unassembled WGS sequence"/>
</dbReference>
<dbReference type="InterPro" id="IPR016162">
    <property type="entry name" value="Ald_DH_N"/>
</dbReference>
<dbReference type="PROSITE" id="PS00687">
    <property type="entry name" value="ALDEHYDE_DEHYDR_GLU"/>
    <property type="match status" value="1"/>
</dbReference>
<dbReference type="RefSeq" id="WP_123380462.1">
    <property type="nucleotide sequence ID" value="NZ_RJKN01000006.1"/>
</dbReference>
<keyword evidence="2 4" id="KW-0560">Oxidoreductase</keyword>
<dbReference type="GO" id="GO:0004777">
    <property type="term" value="F:succinate-semialdehyde dehydrogenase (NAD+) activity"/>
    <property type="evidence" value="ECO:0007669"/>
    <property type="project" value="TreeGrafter"/>
</dbReference>
<dbReference type="InParanoid" id="A0A3N1GWE7"/>
<dbReference type="InterPro" id="IPR016161">
    <property type="entry name" value="Ald_DH/histidinol_DH"/>
</dbReference>
<dbReference type="SUPFAM" id="SSF53720">
    <property type="entry name" value="ALDH-like"/>
    <property type="match status" value="1"/>
</dbReference>
<dbReference type="InterPro" id="IPR015590">
    <property type="entry name" value="Aldehyde_DH_dom"/>
</dbReference>
<feature type="active site" evidence="3">
    <location>
        <position position="271"/>
    </location>
</feature>
<proteinExistence type="inferred from homology"/>
<dbReference type="Pfam" id="PF00171">
    <property type="entry name" value="Aldedh"/>
    <property type="match status" value="1"/>
</dbReference>
<dbReference type="PANTHER" id="PTHR43353">
    <property type="entry name" value="SUCCINATE-SEMIALDEHYDE DEHYDROGENASE, MITOCHONDRIAL"/>
    <property type="match status" value="1"/>
</dbReference>
<dbReference type="AlphaFoldDB" id="A0A3N1GWE7"/>
<evidence type="ECO:0000256" key="3">
    <source>
        <dbReference type="PROSITE-ProRule" id="PRU10007"/>
    </source>
</evidence>
<dbReference type="FunFam" id="3.40.309.10:FF:000004">
    <property type="entry name" value="Succinate-semialdehyde dehydrogenase I"/>
    <property type="match status" value="1"/>
</dbReference>
<name>A0A3N1GWE7_9ACTN</name>
<feature type="domain" description="Aldehyde dehydrogenase" evidence="5">
    <location>
        <begin position="34"/>
        <end position="491"/>
    </location>
</feature>
<dbReference type="OrthoDB" id="6882680at2"/>
<evidence type="ECO:0000256" key="1">
    <source>
        <dbReference type="ARBA" id="ARBA00009986"/>
    </source>
</evidence>
<evidence type="ECO:0000313" key="7">
    <source>
        <dbReference type="Proteomes" id="UP000276232"/>
    </source>
</evidence>
<evidence type="ECO:0000256" key="4">
    <source>
        <dbReference type="RuleBase" id="RU003345"/>
    </source>
</evidence>
<accession>A0A3N1GWE7</accession>
<reference evidence="6 7" key="1">
    <citation type="journal article" date="2015" name="Stand. Genomic Sci.">
        <title>Genomic Encyclopedia of Bacterial and Archaeal Type Strains, Phase III: the genomes of soil and plant-associated and newly described type strains.</title>
        <authorList>
            <person name="Whitman W.B."/>
            <person name="Woyke T."/>
            <person name="Klenk H.P."/>
            <person name="Zhou Y."/>
            <person name="Lilburn T.G."/>
            <person name="Beck B.J."/>
            <person name="De Vos P."/>
            <person name="Vandamme P."/>
            <person name="Eisen J.A."/>
            <person name="Garrity G."/>
            <person name="Hugenholtz P."/>
            <person name="Kyrpides N.C."/>
        </authorList>
    </citation>
    <scope>NUCLEOTIDE SEQUENCE [LARGE SCALE GENOMIC DNA]</scope>
    <source>
        <strain evidence="6 7">CECT 7306</strain>
    </source>
</reference>
<dbReference type="FunFam" id="3.40.605.10:FF:000026">
    <property type="entry name" value="Aldehyde dehydrogenase, putative"/>
    <property type="match status" value="1"/>
</dbReference>
<comment type="similarity">
    <text evidence="1 4">Belongs to the aldehyde dehydrogenase family.</text>
</comment>
<dbReference type="InterPro" id="IPR016163">
    <property type="entry name" value="Ald_DH_C"/>
</dbReference>
<keyword evidence="7" id="KW-1185">Reference proteome</keyword>